<organism evidence="1 2">
    <name type="scientific">Malus domestica</name>
    <name type="common">Apple</name>
    <name type="synonym">Pyrus malus</name>
    <dbReference type="NCBI Taxonomy" id="3750"/>
    <lineage>
        <taxon>Eukaryota</taxon>
        <taxon>Viridiplantae</taxon>
        <taxon>Streptophyta</taxon>
        <taxon>Embryophyta</taxon>
        <taxon>Tracheophyta</taxon>
        <taxon>Spermatophyta</taxon>
        <taxon>Magnoliopsida</taxon>
        <taxon>eudicotyledons</taxon>
        <taxon>Gunneridae</taxon>
        <taxon>Pentapetalae</taxon>
        <taxon>rosids</taxon>
        <taxon>fabids</taxon>
        <taxon>Rosales</taxon>
        <taxon>Rosaceae</taxon>
        <taxon>Amygdaloideae</taxon>
        <taxon>Maleae</taxon>
        <taxon>Malus</taxon>
    </lineage>
</organism>
<dbReference type="AlphaFoldDB" id="A0A498JMS7"/>
<keyword evidence="2" id="KW-1185">Reference proteome</keyword>
<protein>
    <submittedName>
        <fullName evidence="1">Uncharacterized protein</fullName>
    </submittedName>
</protein>
<evidence type="ECO:0000313" key="1">
    <source>
        <dbReference type="EMBL" id="RXH94892.1"/>
    </source>
</evidence>
<dbReference type="Proteomes" id="UP000290289">
    <property type="component" value="Chromosome 7"/>
</dbReference>
<evidence type="ECO:0000313" key="2">
    <source>
        <dbReference type="Proteomes" id="UP000290289"/>
    </source>
</evidence>
<dbReference type="EMBL" id="RDQH01000333">
    <property type="protein sequence ID" value="RXH94892.1"/>
    <property type="molecule type" value="Genomic_DNA"/>
</dbReference>
<comment type="caution">
    <text evidence="1">The sequence shown here is derived from an EMBL/GenBank/DDBJ whole genome shotgun (WGS) entry which is preliminary data.</text>
</comment>
<accession>A0A498JMS7</accession>
<reference evidence="1 2" key="1">
    <citation type="submission" date="2018-10" db="EMBL/GenBank/DDBJ databases">
        <title>A high-quality apple genome assembly.</title>
        <authorList>
            <person name="Hu J."/>
        </authorList>
    </citation>
    <scope>NUCLEOTIDE SEQUENCE [LARGE SCALE GENOMIC DNA]</scope>
    <source>
        <strain evidence="2">cv. HFTH1</strain>
        <tissue evidence="1">Young leaf</tissue>
    </source>
</reference>
<proteinExistence type="predicted"/>
<sequence length="62" mass="7024">MENRGNCYPSGTVVEMNKLAYKDTSEDKSRSESRSRLMGPIVRSLSLWIGVTVTARRKGLKY</sequence>
<gene>
    <name evidence="1" type="ORF">DVH24_024576</name>
</gene>
<name>A0A498JMS7_MALDO</name>